<keyword evidence="2" id="KW-1185">Reference proteome</keyword>
<dbReference type="Proteomes" id="UP000320176">
    <property type="component" value="Unassembled WGS sequence"/>
</dbReference>
<dbReference type="EMBL" id="SJPN01000006">
    <property type="protein sequence ID" value="TWT98553.1"/>
    <property type="molecule type" value="Genomic_DNA"/>
</dbReference>
<proteinExistence type="predicted"/>
<comment type="caution">
    <text evidence="1">The sequence shown here is derived from an EMBL/GenBank/DDBJ whole genome shotgun (WGS) entry which is preliminary data.</text>
</comment>
<reference evidence="1 2" key="1">
    <citation type="submission" date="2019-02" db="EMBL/GenBank/DDBJ databases">
        <title>Deep-cultivation of Planctomycetes and their phenomic and genomic characterization uncovers novel biology.</title>
        <authorList>
            <person name="Wiegand S."/>
            <person name="Jogler M."/>
            <person name="Boedeker C."/>
            <person name="Pinto D."/>
            <person name="Vollmers J."/>
            <person name="Rivas-Marin E."/>
            <person name="Kohn T."/>
            <person name="Peeters S.H."/>
            <person name="Heuer A."/>
            <person name="Rast P."/>
            <person name="Oberbeckmann S."/>
            <person name="Bunk B."/>
            <person name="Jeske O."/>
            <person name="Meyerdierks A."/>
            <person name="Storesund J.E."/>
            <person name="Kallscheuer N."/>
            <person name="Luecker S."/>
            <person name="Lage O.M."/>
            <person name="Pohl T."/>
            <person name="Merkel B.J."/>
            <person name="Hornburger P."/>
            <person name="Mueller R.-W."/>
            <person name="Bruemmer F."/>
            <person name="Labrenz M."/>
            <person name="Spormann A.M."/>
            <person name="Op Den Camp H."/>
            <person name="Overmann J."/>
            <person name="Amann R."/>
            <person name="Jetten M.S.M."/>
            <person name="Mascher T."/>
            <person name="Medema M.H."/>
            <person name="Devos D.P."/>
            <person name="Kaster A.-K."/>
            <person name="Ovreas L."/>
            <person name="Rohde M."/>
            <person name="Galperin M.Y."/>
            <person name="Jogler C."/>
        </authorList>
    </citation>
    <scope>NUCLEOTIDE SEQUENCE [LARGE SCALE GENOMIC DNA]</scope>
    <source>
        <strain evidence="1 2">Pla52n</strain>
    </source>
</reference>
<dbReference type="AlphaFoldDB" id="A0A5C6AK66"/>
<name>A0A5C6AK66_9BACT</name>
<protein>
    <submittedName>
        <fullName evidence="1">Uncharacterized protein</fullName>
    </submittedName>
</protein>
<organism evidence="1 2">
    <name type="scientific">Stieleria varia</name>
    <dbReference type="NCBI Taxonomy" id="2528005"/>
    <lineage>
        <taxon>Bacteria</taxon>
        <taxon>Pseudomonadati</taxon>
        <taxon>Planctomycetota</taxon>
        <taxon>Planctomycetia</taxon>
        <taxon>Pirellulales</taxon>
        <taxon>Pirellulaceae</taxon>
        <taxon>Stieleria</taxon>
    </lineage>
</organism>
<gene>
    <name evidence="1" type="ORF">Pla52n_50690</name>
</gene>
<sequence>MTFEDGACLLLNAVQSKCTLPTGYFECSSQAMKEDLQEAISQFLGRQVLFHETGSSDGKLWFSFLDIDEVEYVAFGSSSLESKVWQFTLVSHPEHVSFRKSGAIERGDLLSQGELFIVLRSAPKNGVETARK</sequence>
<accession>A0A5C6AK66</accession>
<evidence type="ECO:0000313" key="1">
    <source>
        <dbReference type="EMBL" id="TWT98553.1"/>
    </source>
</evidence>
<evidence type="ECO:0000313" key="2">
    <source>
        <dbReference type="Proteomes" id="UP000320176"/>
    </source>
</evidence>